<reference evidence="6" key="1">
    <citation type="submission" date="2019-10" db="EMBL/GenBank/DDBJ databases">
        <title>Conservation and host-specific expression of non-tandemly repeated heterogenous ribosome RNA gene in arbuscular mycorrhizal fungi.</title>
        <authorList>
            <person name="Maeda T."/>
            <person name="Kobayashi Y."/>
            <person name="Nakagawa T."/>
            <person name="Ezawa T."/>
            <person name="Yamaguchi K."/>
            <person name="Bino T."/>
            <person name="Nishimoto Y."/>
            <person name="Shigenobu S."/>
            <person name="Kawaguchi M."/>
        </authorList>
    </citation>
    <scope>NUCLEOTIDE SEQUENCE</scope>
    <source>
        <strain evidence="6">HR1</strain>
    </source>
</reference>
<dbReference type="InterPro" id="IPR056843">
    <property type="entry name" value="THADA-like_TPR"/>
</dbReference>
<proteinExistence type="inferred from homology"/>
<dbReference type="Pfam" id="PF26523">
    <property type="entry name" value="Trm732_C"/>
    <property type="match status" value="1"/>
</dbReference>
<evidence type="ECO:0000313" key="7">
    <source>
        <dbReference type="Proteomes" id="UP000615446"/>
    </source>
</evidence>
<name>A0A8H3L2U5_9GLOM</name>
<organism evidence="6 7">
    <name type="scientific">Rhizophagus clarus</name>
    <dbReference type="NCBI Taxonomy" id="94130"/>
    <lineage>
        <taxon>Eukaryota</taxon>
        <taxon>Fungi</taxon>
        <taxon>Fungi incertae sedis</taxon>
        <taxon>Mucoromycota</taxon>
        <taxon>Glomeromycotina</taxon>
        <taxon>Glomeromycetes</taxon>
        <taxon>Glomerales</taxon>
        <taxon>Glomeraceae</taxon>
        <taxon>Rhizophagus</taxon>
    </lineage>
</organism>
<evidence type="ECO:0000259" key="4">
    <source>
        <dbReference type="Pfam" id="PF25150"/>
    </source>
</evidence>
<keyword evidence="2" id="KW-0819">tRNA processing</keyword>
<dbReference type="InterPro" id="IPR051954">
    <property type="entry name" value="tRNA_methyltransferase_THADA"/>
</dbReference>
<protein>
    <submittedName>
        <fullName evidence="6">Thyroid adenoma-associated protein isoform X3</fullName>
    </submittedName>
</protein>
<dbReference type="InterPro" id="IPR016024">
    <property type="entry name" value="ARM-type_fold"/>
</dbReference>
<dbReference type="PANTHER" id="PTHR14387">
    <property type="entry name" value="THADA/DEATH RECEPTOR INTERACTING PROTEIN"/>
    <property type="match status" value="1"/>
</dbReference>
<comment type="similarity">
    <text evidence="1">Belongs to the THADA family.</text>
</comment>
<dbReference type="SUPFAM" id="SSF48371">
    <property type="entry name" value="ARM repeat"/>
    <property type="match status" value="2"/>
</dbReference>
<dbReference type="OrthoDB" id="73997at2759"/>
<feature type="domain" description="tRNA (32-2'-O)-methyltransferase regulator THADA-like TPR repeats region" evidence="4">
    <location>
        <begin position="615"/>
        <end position="916"/>
    </location>
</feature>
<feature type="domain" description="DUF2428" evidence="3">
    <location>
        <begin position="1062"/>
        <end position="1321"/>
    </location>
</feature>
<dbReference type="PANTHER" id="PTHR14387:SF0">
    <property type="entry name" value="DUF2428 DOMAIN-CONTAINING PROTEIN"/>
    <property type="match status" value="1"/>
</dbReference>
<dbReference type="Pfam" id="PF25150">
    <property type="entry name" value="TPR_Trm732"/>
    <property type="match status" value="1"/>
</dbReference>
<dbReference type="InterPro" id="IPR019442">
    <property type="entry name" value="THADA/TRM732_DUF2428"/>
</dbReference>
<sequence>MVLLDKSNKVPKTPIPIDQSWINILQLYLSDHSSEELHESIQKIKDLLYDKEATWEKQSQYIKSIGKSLPSKKSNSGPQPTLPSHFINQIESILEPIISGIYFCSTTTLTNRICIPILDSCYMISRKDSYCNSSIQDQSNNKDNKMFIEFEQEYSRYITLDNYTTHLFSQKGMSIYITLDFPLGFSTVEKQLFVTLQFFNECLSLIIQNVNRENDQKTTSDPLSLSKHMHDAQYVTKTLLALLTKFDQNLRPQFESIWKIFANEYNNNNDKNEAVYKLIHDLLNECLAICSDNNYIKDVRQLAGMTMAATLNLLGPSQFVSKQVMVMFFASLNHEEKQHDSNFMNHLGVKIPAILFKEDEWKGGDPLMLPVCRGLLSNLDRKVLISPLPEKFQFKTSILRSNNSNPKTLHHILFLSIANFCDNALNSQTKVLAFETMGLWLQETENTLRNVEVSKLIINDNSSIFNSQVLEKLVSYVWDNWEDPVDAIQFKVKTIFEKSLDIISLKGQLEQSAEIYNEYLVNLLNQLLIMDQYRKVKYSLLLLLLPRVGAVKILSIQPEFVSKTLKVLNNLVIAPRASAMIVSFLELRLEELLTSEFRGVIIKKDEKREEIVNKWIDLWLVPVCQGLSSIDDILRKNIGAFILQPLFKANSSSFWRIIDILQNMQSNKCGNEFINNEQYRLNALIMVLKVGRSLDFVDGNMFIENSIDTNCKNIRLQLLRDAIYHLDLNLRIDVLGFMCESRKLTSEITSIELALLKSFFQLNLNSTSPEFRQKLFGHLNKFFAKLRGNLYSQWKNYQSCMKYIESHKDSKARDALSDSYQIKQKIDNTRSFLIWLLELLAASLYPGSSFQRVSSALRTFAILIKTFGIENTPLPEGFVAQHCKTPEFPFQLSLASARNTKLILHCLMNPFDENRTLAYEILQGFPSPLPGIESKESVQKILFWALQSMTSTRAGESDSGAMIFRLIFSKYVLDLNLDLDVEIKQDEPLGDYKKVDIPSINFTRKLFSLLKKQINIASENLLLASQKFPMHGTLLALQYIFKELDYNSLEIKDNLEEWRDTHSHAMVLINEVCQIVLEVLSNPSPEGNVPVSFQEMEEMIDELVLNLSEDLDSEEEGPKHQVILSCCWRAVKEASSLLAIILSRAPISVSLENNFSILDYEKIRKGGDLFRTLLTSIRHRGAFSAVYNGYAIVCSRLLNSSQVKFVELPKIWLEDNINNIMTNSVSITRRSAGLPLCILAIISGEPNNCKVLLPWTIKTLIEIGSQAPSDDFDQTIDSHQVHAFNILRTIFMDAKLGTDVLPYVSDGFTLAIKGFSSPSWAIRNCSVMLFSTLLQRTFGVRKTKDEYHSINKLTSREFFSRFPQLYPFLLDELKAAVDQLVKSTKVLQTKVHPGLYPVLTLLSRLHPSLMDGSNSVLTMNPFVSLVLSCFSSPIHKIREIAARAIVPLIPSNDLIVTCTKLINEGVMSNQNELHGRLVQVQYLLRGHLRSNVANFDIMKDFIVKMAPIFKSKIYFAFGKNSCNITRCLYLDILYEFVIDGKWIFIEQDKEKRLELITLMEENFFELRQLLFDMSLCDFFDTRSTIKDQDIYEVGYYLVRQQMARIIIKSLTCQGNSEHSSIIIDILNDSDYEVRLVGLEMLIVFFNSSNYKEICIDKLMLQCKIIKMIFQEEPYQNCFQKAVELLTLIDSETPFPKLISNNFLDFGLEEFWKKLSSYMERAESSTKTEATLPLLGSLLSQIWQDDSLPGNFKSESLNQWCKYIDKNTKPEVTLTLREATTRSLKLFSKYLFKDLNLFKSEDTQQIITIYLVLVRLAQDDDIDLRHNAALMISEASGLEAPVDCDRAREICFEYITKSYSKSLYLYASLLQTITGNAKPDEIIEAEINPTRVLFVVENPNIYKEDLIDIQLAYKHLKFAFNKEGNVLDFPDAFKRDIPMFAVEQLRKVCALLRNDEVKNKNNGILGFTSRPAIFIVVYRVIITVLVMMEIARNKQEIIKEIKLLINGLIEDKIQLHPLLNDILVEGFNRHFGDDKIIINNGEKFEKEFERLFLLSG</sequence>
<dbReference type="EMBL" id="BLAL01000034">
    <property type="protein sequence ID" value="GES77867.1"/>
    <property type="molecule type" value="Genomic_DNA"/>
</dbReference>
<comment type="caution">
    <text evidence="6">The sequence shown here is derived from an EMBL/GenBank/DDBJ whole genome shotgun (WGS) entry which is preliminary data.</text>
</comment>
<feature type="domain" description="tRNA (32-2'-O)-methyltransferase regulator THADA-like C-terminal TPR repeats region" evidence="5">
    <location>
        <begin position="1323"/>
        <end position="1483"/>
    </location>
</feature>
<dbReference type="Pfam" id="PF10350">
    <property type="entry name" value="DUF2428"/>
    <property type="match status" value="1"/>
</dbReference>
<gene>
    <name evidence="6" type="ORF">RCL2_000519900</name>
</gene>
<evidence type="ECO:0000256" key="1">
    <source>
        <dbReference type="ARBA" id="ARBA00010409"/>
    </source>
</evidence>
<dbReference type="GO" id="GO:0005829">
    <property type="term" value="C:cytosol"/>
    <property type="evidence" value="ECO:0007669"/>
    <property type="project" value="TreeGrafter"/>
</dbReference>
<evidence type="ECO:0000259" key="5">
    <source>
        <dbReference type="Pfam" id="PF25151"/>
    </source>
</evidence>
<dbReference type="InterPro" id="IPR056842">
    <property type="entry name" value="THADA-like_TPR_C"/>
</dbReference>
<dbReference type="Proteomes" id="UP000615446">
    <property type="component" value="Unassembled WGS sequence"/>
</dbReference>
<dbReference type="GO" id="GO:0030488">
    <property type="term" value="P:tRNA methylation"/>
    <property type="evidence" value="ECO:0007669"/>
    <property type="project" value="TreeGrafter"/>
</dbReference>
<accession>A0A8H3L2U5</accession>
<evidence type="ECO:0000259" key="3">
    <source>
        <dbReference type="Pfam" id="PF10350"/>
    </source>
</evidence>
<evidence type="ECO:0000256" key="2">
    <source>
        <dbReference type="ARBA" id="ARBA00022694"/>
    </source>
</evidence>
<evidence type="ECO:0000313" key="6">
    <source>
        <dbReference type="EMBL" id="GES77867.1"/>
    </source>
</evidence>
<dbReference type="Pfam" id="PF25151">
    <property type="entry name" value="TPR_Trm732_C"/>
    <property type="match status" value="1"/>
</dbReference>